<evidence type="ECO:0000313" key="3">
    <source>
        <dbReference type="EMBL" id="KAL0006925.1"/>
    </source>
</evidence>
<dbReference type="Pfam" id="PF13456">
    <property type="entry name" value="RVT_3"/>
    <property type="match status" value="1"/>
</dbReference>
<dbReference type="GO" id="GO:0004523">
    <property type="term" value="F:RNA-DNA hybrid ribonuclease activity"/>
    <property type="evidence" value="ECO:0007669"/>
    <property type="project" value="InterPro"/>
</dbReference>
<comment type="caution">
    <text evidence="3">The sequence shown here is derived from an EMBL/GenBank/DDBJ whole genome shotgun (WGS) entry which is preliminary data.</text>
</comment>
<dbReference type="Pfam" id="PF13966">
    <property type="entry name" value="zf-RVT"/>
    <property type="match status" value="1"/>
</dbReference>
<dbReference type="CDD" id="cd06222">
    <property type="entry name" value="RNase_H_like"/>
    <property type="match status" value="1"/>
</dbReference>
<dbReference type="PANTHER" id="PTHR33116">
    <property type="entry name" value="REVERSE TRANSCRIPTASE ZINC-BINDING DOMAIN-CONTAINING PROTEIN-RELATED-RELATED"/>
    <property type="match status" value="1"/>
</dbReference>
<organism evidence="3 4">
    <name type="scientific">Lithocarpus litseifolius</name>
    <dbReference type="NCBI Taxonomy" id="425828"/>
    <lineage>
        <taxon>Eukaryota</taxon>
        <taxon>Viridiplantae</taxon>
        <taxon>Streptophyta</taxon>
        <taxon>Embryophyta</taxon>
        <taxon>Tracheophyta</taxon>
        <taxon>Spermatophyta</taxon>
        <taxon>Magnoliopsida</taxon>
        <taxon>eudicotyledons</taxon>
        <taxon>Gunneridae</taxon>
        <taxon>Pentapetalae</taxon>
        <taxon>rosids</taxon>
        <taxon>fabids</taxon>
        <taxon>Fagales</taxon>
        <taxon>Fagaceae</taxon>
        <taxon>Lithocarpus</taxon>
    </lineage>
</organism>
<name>A0AAW2DCI5_9ROSI</name>
<dbReference type="GO" id="GO:0003676">
    <property type="term" value="F:nucleic acid binding"/>
    <property type="evidence" value="ECO:0007669"/>
    <property type="project" value="InterPro"/>
</dbReference>
<sequence>MLQLYAKASAQCINFEKSSVYFSGNTSDSQKQWIKQALGVKEVDRFDTYLGLLTLVGRAKYQTFAYLKERVWKKLQGWKGRMLSRAGKEVLIKVVAQSIPTYTMRVFLLPAKVWNELDALFARFWWGQTGDERKIHWESWSFLTTPKKVGGMGFRDLRSFNLAMLAKQGWRMIQGQNSLLSRCFKAKYFPRCSFMEAADCPNISYVWKSVLAAQQILKKGCYWRVGMGSSIRVMEDKWIPNHPDNKILFPTEYDEWEWRVSDLIDWRVCQWGRERIYKIFNRFDAEEILRIPLSRRQVQDRVVWMYCRNGKYAVKSGYLVAHMLAEDAIGREESSEQKEDHRVWTKLWKLRVPNKIKLFGWRACLNIFPSKVNLARRQILTEDRCGVCQRCPETVIHEIWDCSVAQDVWAGSCARIQKCGREMVDFLQLFQFMMSKLLLEEVETFMVQCWLIWHCQNALLHGGAMQHPRQLNRRATDLLREYRDAQGSLAAGPVPSGIMQNWKPPTGQLYKLNFDLATFENGSGIGAVICNVAGEVMAVLSARGAAVVDSEEAEALACRNAMEFAIDAGFLELIVEGDNVMVINAVSSSSQNWSCLGVIYDDIGCLVAGLRHVVFNCIRRSANSVANSLERYANVLDEEVVWLEDSPPPARDALYFDSSFLNE</sequence>
<evidence type="ECO:0000313" key="4">
    <source>
        <dbReference type="Proteomes" id="UP001459277"/>
    </source>
</evidence>
<dbReference type="Gene3D" id="3.30.420.10">
    <property type="entry name" value="Ribonuclease H-like superfamily/Ribonuclease H"/>
    <property type="match status" value="1"/>
</dbReference>
<dbReference type="AlphaFoldDB" id="A0AAW2DCI5"/>
<feature type="domain" description="Reverse transcriptase zinc-binding" evidence="2">
    <location>
        <begin position="336"/>
        <end position="409"/>
    </location>
</feature>
<proteinExistence type="predicted"/>
<reference evidence="3 4" key="1">
    <citation type="submission" date="2024-01" db="EMBL/GenBank/DDBJ databases">
        <title>A telomere-to-telomere, gap-free genome of sweet tea (Lithocarpus litseifolius).</title>
        <authorList>
            <person name="Zhou J."/>
        </authorList>
    </citation>
    <scope>NUCLEOTIDE SEQUENCE [LARGE SCALE GENOMIC DNA]</scope>
    <source>
        <strain evidence="3">Zhou-2022a</strain>
        <tissue evidence="3">Leaf</tissue>
    </source>
</reference>
<keyword evidence="4" id="KW-1185">Reference proteome</keyword>
<gene>
    <name evidence="3" type="ORF">SO802_008427</name>
</gene>
<dbReference type="Proteomes" id="UP001459277">
    <property type="component" value="Unassembled WGS sequence"/>
</dbReference>
<dbReference type="InterPro" id="IPR012337">
    <property type="entry name" value="RNaseH-like_sf"/>
</dbReference>
<evidence type="ECO:0000259" key="2">
    <source>
        <dbReference type="Pfam" id="PF13966"/>
    </source>
</evidence>
<dbReference type="PANTHER" id="PTHR33116:SF86">
    <property type="entry name" value="REVERSE TRANSCRIPTASE DOMAIN-CONTAINING PROTEIN"/>
    <property type="match status" value="1"/>
</dbReference>
<dbReference type="EMBL" id="JAZDWU010000003">
    <property type="protein sequence ID" value="KAL0006925.1"/>
    <property type="molecule type" value="Genomic_DNA"/>
</dbReference>
<feature type="domain" description="RNase H type-1" evidence="1">
    <location>
        <begin position="521"/>
        <end position="629"/>
    </location>
</feature>
<dbReference type="InterPro" id="IPR026960">
    <property type="entry name" value="RVT-Znf"/>
</dbReference>
<evidence type="ECO:0000259" key="1">
    <source>
        <dbReference type="Pfam" id="PF13456"/>
    </source>
</evidence>
<protein>
    <recommendedName>
        <fullName evidence="5">RNase H type-1 domain-containing protein</fullName>
    </recommendedName>
</protein>
<dbReference type="SUPFAM" id="SSF53098">
    <property type="entry name" value="Ribonuclease H-like"/>
    <property type="match status" value="1"/>
</dbReference>
<dbReference type="InterPro" id="IPR036397">
    <property type="entry name" value="RNaseH_sf"/>
</dbReference>
<dbReference type="InterPro" id="IPR044730">
    <property type="entry name" value="RNase_H-like_dom_plant"/>
</dbReference>
<evidence type="ECO:0008006" key="5">
    <source>
        <dbReference type="Google" id="ProtNLM"/>
    </source>
</evidence>
<accession>A0AAW2DCI5</accession>
<dbReference type="InterPro" id="IPR002156">
    <property type="entry name" value="RNaseH_domain"/>
</dbReference>